<feature type="signal peptide" evidence="1">
    <location>
        <begin position="1"/>
        <end position="27"/>
    </location>
</feature>
<comment type="caution">
    <text evidence="2">The sequence shown here is derived from an EMBL/GenBank/DDBJ whole genome shotgun (WGS) entry which is preliminary data.</text>
</comment>
<feature type="chain" id="PRO_5031012215" evidence="1">
    <location>
        <begin position="28"/>
        <end position="273"/>
    </location>
</feature>
<sequence>MQGFNSSALRRVLAAALVIGVGTTAHADVLTNADVERMVAARVAPQTIVLTIKAAAARFDTSAEAIIALSRNGVPEPVIDAMIASKSDQTGGAATAVMSADEIIMLDGDRRISLLYTIGGTRNAERALGYGGSATYAVLPGVTAQHRTSIRKPTFLMMVPDGASPHGLLTLARFEPRRNGTREVSVGSRVKFSSSTGIHPDRVVPMNYEPLPEQSQAPSGYTIYRASPRNDLVPGEYAFAPATQGQRSGENVLLRLMAASSAGDGRYYDFGVD</sequence>
<name>A0A7W3V066_9GAMM</name>
<reference evidence="2 3" key="1">
    <citation type="submission" date="2020-08" db="EMBL/GenBank/DDBJ databases">
        <title>Stenotrophomonas sp. W1S232.</title>
        <authorList>
            <person name="Deng Y."/>
        </authorList>
    </citation>
    <scope>NUCLEOTIDE SEQUENCE [LARGE SCALE GENOMIC DNA]</scope>
    <source>
        <strain evidence="2 3">W1S232</strain>
    </source>
</reference>
<gene>
    <name evidence="2" type="ORF">H4O09_08400</name>
</gene>
<proteinExistence type="predicted"/>
<organism evidence="2 3">
    <name type="scientific">Stenotrophomonas koreensis</name>
    <dbReference type="NCBI Taxonomy" id="266128"/>
    <lineage>
        <taxon>Bacteria</taxon>
        <taxon>Pseudomonadati</taxon>
        <taxon>Pseudomonadota</taxon>
        <taxon>Gammaproteobacteria</taxon>
        <taxon>Lysobacterales</taxon>
        <taxon>Lysobacteraceae</taxon>
        <taxon>Stenotrophomonas</taxon>
    </lineage>
</organism>
<dbReference type="Proteomes" id="UP000550609">
    <property type="component" value="Unassembled WGS sequence"/>
</dbReference>
<dbReference type="RefSeq" id="WP_182622166.1">
    <property type="nucleotide sequence ID" value="NZ_JACIUV010000003.1"/>
</dbReference>
<evidence type="ECO:0000313" key="3">
    <source>
        <dbReference type="Proteomes" id="UP000550609"/>
    </source>
</evidence>
<protein>
    <submittedName>
        <fullName evidence="2">Uncharacterized protein</fullName>
    </submittedName>
</protein>
<evidence type="ECO:0000256" key="1">
    <source>
        <dbReference type="SAM" id="SignalP"/>
    </source>
</evidence>
<evidence type="ECO:0000313" key="2">
    <source>
        <dbReference type="EMBL" id="MBB1117068.1"/>
    </source>
</evidence>
<dbReference type="EMBL" id="JACIUV010000003">
    <property type="protein sequence ID" value="MBB1117068.1"/>
    <property type="molecule type" value="Genomic_DNA"/>
</dbReference>
<dbReference type="AlphaFoldDB" id="A0A7W3V066"/>
<keyword evidence="1" id="KW-0732">Signal</keyword>
<accession>A0A7W3V066</accession>